<dbReference type="InterPro" id="IPR022742">
    <property type="entry name" value="Hydrolase_4"/>
</dbReference>
<dbReference type="Proteomes" id="UP000288178">
    <property type="component" value="Unassembled WGS sequence"/>
</dbReference>
<accession>A0A437JY55</accession>
<dbReference type="EMBL" id="SACT01000002">
    <property type="protein sequence ID" value="RVT52527.1"/>
    <property type="molecule type" value="Genomic_DNA"/>
</dbReference>
<sequence>MESLDRLALADGTQLRLRTWPAPARPHGRVLIVHGLGEHGGRYAHVAQALARAGWASVGYDHRGHGDSDGVRGGIPQHDSLCADLAAVIDHLRAGEGPFGGPFVLLGHSMGGLVAARFVAEALAASPAAWSRPVDALVLSSPALDTGLGAAQRAQLWLGEHLLPDRPMPNGLKPDWVSRDPQTVRDYVADPQVHDRITARLARFIVSEGETVRDAALRWRVPTLLMWAGADRCVAPAGSAAFAAAAPKPLVQARCFEGLAHEIFNEPERTEVLGHLTAWLAGISGPTLPGTRPAAPA</sequence>
<dbReference type="Gene3D" id="3.40.50.1820">
    <property type="entry name" value="alpha/beta hydrolase"/>
    <property type="match status" value="1"/>
</dbReference>
<feature type="domain" description="Serine aminopeptidase S33" evidence="1">
    <location>
        <begin position="25"/>
        <end position="268"/>
    </location>
</feature>
<dbReference type="InterPro" id="IPR051044">
    <property type="entry name" value="MAG_DAG_Lipase"/>
</dbReference>
<dbReference type="AlphaFoldDB" id="A0A437JY55"/>
<keyword evidence="3" id="KW-1185">Reference proteome</keyword>
<reference evidence="2 3" key="1">
    <citation type="submission" date="2019-01" db="EMBL/GenBank/DDBJ databases">
        <authorList>
            <person name="Chen W.-M."/>
        </authorList>
    </citation>
    <scope>NUCLEOTIDE SEQUENCE [LARGE SCALE GENOMIC DNA]</scope>
    <source>
        <strain evidence="2 3">ICH-3</strain>
    </source>
</reference>
<dbReference type="GO" id="GO:0016787">
    <property type="term" value="F:hydrolase activity"/>
    <property type="evidence" value="ECO:0007669"/>
    <property type="project" value="UniProtKB-KW"/>
</dbReference>
<dbReference type="Pfam" id="PF12146">
    <property type="entry name" value="Hydrolase_4"/>
    <property type="match status" value="1"/>
</dbReference>
<evidence type="ECO:0000313" key="2">
    <source>
        <dbReference type="EMBL" id="RVT52527.1"/>
    </source>
</evidence>
<dbReference type="SUPFAM" id="SSF53474">
    <property type="entry name" value="alpha/beta-Hydrolases"/>
    <property type="match status" value="1"/>
</dbReference>
<evidence type="ECO:0000259" key="1">
    <source>
        <dbReference type="Pfam" id="PF12146"/>
    </source>
</evidence>
<protein>
    <submittedName>
        <fullName evidence="2">Alpha/beta hydrolase</fullName>
    </submittedName>
</protein>
<dbReference type="PANTHER" id="PTHR11614">
    <property type="entry name" value="PHOSPHOLIPASE-RELATED"/>
    <property type="match status" value="1"/>
</dbReference>
<gene>
    <name evidence="2" type="ORF">ENE75_08840</name>
</gene>
<keyword evidence="2" id="KW-0378">Hydrolase</keyword>
<dbReference type="OrthoDB" id="9806902at2"/>
<evidence type="ECO:0000313" key="3">
    <source>
        <dbReference type="Proteomes" id="UP000288178"/>
    </source>
</evidence>
<proteinExistence type="predicted"/>
<dbReference type="InterPro" id="IPR029058">
    <property type="entry name" value="AB_hydrolase_fold"/>
</dbReference>
<name>A0A437JY55_9BURK</name>
<organism evidence="2 3">
    <name type="scientific">Rubrivivax albus</name>
    <dbReference type="NCBI Taxonomy" id="2499835"/>
    <lineage>
        <taxon>Bacteria</taxon>
        <taxon>Pseudomonadati</taxon>
        <taxon>Pseudomonadota</taxon>
        <taxon>Betaproteobacteria</taxon>
        <taxon>Burkholderiales</taxon>
        <taxon>Sphaerotilaceae</taxon>
        <taxon>Rubrivivax</taxon>
    </lineage>
</organism>
<dbReference type="RefSeq" id="WP_128197900.1">
    <property type="nucleotide sequence ID" value="NZ_SACT01000002.1"/>
</dbReference>
<comment type="caution">
    <text evidence="2">The sequence shown here is derived from an EMBL/GenBank/DDBJ whole genome shotgun (WGS) entry which is preliminary data.</text>
</comment>